<name>A0A4Y1WT11_9BACT</name>
<dbReference type="KEGG" id="acou:A5CBH24_05410"/>
<dbReference type="Proteomes" id="UP000318946">
    <property type="component" value="Chromosome"/>
</dbReference>
<evidence type="ECO:0000313" key="1">
    <source>
        <dbReference type="EMBL" id="BBL03228.1"/>
    </source>
</evidence>
<reference evidence="2" key="1">
    <citation type="submission" date="2019-06" db="EMBL/GenBank/DDBJ databases">
        <title>Alistipes onderdonkii subsp. vulgaris subsp. nov., Alistipes dispar sp. nov. and Alistipes communis sp. nov., isolated from human faeces, and creation of Alistipes onderdonkii subsp. onderdonkii subsp. nov.</title>
        <authorList>
            <person name="Sakamoto M."/>
            <person name="Ikeyama N."/>
            <person name="Ogata Y."/>
            <person name="Suda W."/>
            <person name="Iino T."/>
            <person name="Hattori M."/>
            <person name="Ohkuma M."/>
        </authorList>
    </citation>
    <scope>NUCLEOTIDE SEQUENCE [LARGE SCALE GENOMIC DNA]</scope>
    <source>
        <strain evidence="2">5CBH24</strain>
    </source>
</reference>
<gene>
    <name evidence="1" type="ORF">A5CBH24_05410</name>
</gene>
<organism evidence="1 2">
    <name type="scientific">Alistipes communis</name>
    <dbReference type="NCBI Taxonomy" id="2585118"/>
    <lineage>
        <taxon>Bacteria</taxon>
        <taxon>Pseudomonadati</taxon>
        <taxon>Bacteroidota</taxon>
        <taxon>Bacteroidia</taxon>
        <taxon>Bacteroidales</taxon>
        <taxon>Rikenellaceae</taxon>
        <taxon>Alistipes</taxon>
    </lineage>
</organism>
<dbReference type="AlphaFoldDB" id="A0A4Y1WT11"/>
<dbReference type="EMBL" id="AP019735">
    <property type="protein sequence ID" value="BBL03228.1"/>
    <property type="molecule type" value="Genomic_DNA"/>
</dbReference>
<keyword evidence="2" id="KW-1185">Reference proteome</keyword>
<evidence type="ECO:0000313" key="2">
    <source>
        <dbReference type="Proteomes" id="UP000318946"/>
    </source>
</evidence>
<protein>
    <submittedName>
        <fullName evidence="1">Uncharacterized protein</fullName>
    </submittedName>
</protein>
<sequence length="86" mass="9942">MHVFYGQNEVVGELIRAGKIDEEYTYPFVDTEEEVFEWWLVSPYLARELKEQGEVIIDALGCHWWGRTTSGQAIYMDGVIQKIAGE</sequence>
<proteinExistence type="predicted"/>
<accession>A0A4Y1WT11</accession>